<evidence type="ECO:0000313" key="3">
    <source>
        <dbReference type="Proteomes" id="UP000014923"/>
    </source>
</evidence>
<reference evidence="2" key="1">
    <citation type="submission" date="2013-03" db="EMBL/GenBank/DDBJ databases">
        <title>Draft genome sequence of the hydrogen-ethanol-producing anaerobic alkalithermophilic Caloramator celere.</title>
        <authorList>
            <person name="Ciranna A."/>
            <person name="Larjo A."/>
            <person name="Kivisto A."/>
            <person name="Santala V."/>
            <person name="Roos C."/>
            <person name="Karp M."/>
        </authorList>
    </citation>
    <scope>NUCLEOTIDE SEQUENCE [LARGE SCALE GENOMIC DNA]</scope>
    <source>
        <strain evidence="2">DSM 8682</strain>
    </source>
</reference>
<dbReference type="eggNOG" id="ENOG50337WP">
    <property type="taxonomic scope" value="Bacteria"/>
</dbReference>
<dbReference type="RefSeq" id="WP_018661330.1">
    <property type="nucleotide sequence ID" value="NZ_HF952018.1"/>
</dbReference>
<name>R7RR87_9CLOT</name>
<dbReference type="HOGENOM" id="CLU_090935_0_0_9"/>
<sequence length="295" mass="31936">MPNNAVFTNSASDLKVQIFGSSTTLPIKVDSDGKLQIASIDSPVTLSGDLDIRDLSSSQDSVAVYGSSDGGTTKTILKTDSSGALYVTAESLTVEAEDLDIRTLTPNDSISIYGTDGTNNVQIKTDSNGRIEVASIQNTIDVNVTNSDLDIRNLSEGQDSILIYGNDGSNNVVIATDSEGYIKTVSAKRSFISSLNSNLSTDDDYTYLSFIDVSMYSDYVFYVKNKGSNSASFVVQISPTENESDAITHITDIEVEAGQKELIIPSKFLRYLRLGYKSKNSGQSTTLDIYFQARY</sequence>
<dbReference type="Proteomes" id="UP000014923">
    <property type="component" value="Unassembled WGS sequence"/>
</dbReference>
<keyword evidence="3" id="KW-1185">Reference proteome</keyword>
<dbReference type="OrthoDB" id="2078973at2"/>
<evidence type="ECO:0000259" key="1">
    <source>
        <dbReference type="Pfam" id="PF19912"/>
    </source>
</evidence>
<gene>
    <name evidence="2" type="ORF">TCEL_01732</name>
</gene>
<dbReference type="AlphaFoldDB" id="R7RR87"/>
<proteinExistence type="predicted"/>
<feature type="domain" description="DUF6385" evidence="1">
    <location>
        <begin position="212"/>
        <end position="294"/>
    </location>
</feature>
<dbReference type="EMBL" id="CAVN010000091">
    <property type="protein sequence ID" value="CDF57818.1"/>
    <property type="molecule type" value="Genomic_DNA"/>
</dbReference>
<comment type="caution">
    <text evidence="2">The sequence shown here is derived from an EMBL/GenBank/DDBJ whole genome shotgun (WGS) entry which is preliminary data.</text>
</comment>
<organism evidence="2 3">
    <name type="scientific">Thermobrachium celere DSM 8682</name>
    <dbReference type="NCBI Taxonomy" id="941824"/>
    <lineage>
        <taxon>Bacteria</taxon>
        <taxon>Bacillati</taxon>
        <taxon>Bacillota</taxon>
        <taxon>Clostridia</taxon>
        <taxon>Eubacteriales</taxon>
        <taxon>Clostridiaceae</taxon>
        <taxon>Thermobrachium</taxon>
    </lineage>
</organism>
<dbReference type="Pfam" id="PF19912">
    <property type="entry name" value="DUF6385"/>
    <property type="match status" value="1"/>
</dbReference>
<dbReference type="InterPro" id="IPR045965">
    <property type="entry name" value="DUF6385"/>
</dbReference>
<protein>
    <recommendedName>
        <fullName evidence="1">DUF6385 domain-containing protein</fullName>
    </recommendedName>
</protein>
<evidence type="ECO:0000313" key="2">
    <source>
        <dbReference type="EMBL" id="CDF57818.1"/>
    </source>
</evidence>
<accession>R7RR87</accession>